<evidence type="ECO:0000313" key="3">
    <source>
        <dbReference type="Proteomes" id="UP001141806"/>
    </source>
</evidence>
<organism evidence="2 3">
    <name type="scientific">Protea cynaroides</name>
    <dbReference type="NCBI Taxonomy" id="273540"/>
    <lineage>
        <taxon>Eukaryota</taxon>
        <taxon>Viridiplantae</taxon>
        <taxon>Streptophyta</taxon>
        <taxon>Embryophyta</taxon>
        <taxon>Tracheophyta</taxon>
        <taxon>Spermatophyta</taxon>
        <taxon>Magnoliopsida</taxon>
        <taxon>Proteales</taxon>
        <taxon>Proteaceae</taxon>
        <taxon>Protea</taxon>
    </lineage>
</organism>
<comment type="caution">
    <text evidence="2">The sequence shown here is derived from an EMBL/GenBank/DDBJ whole genome shotgun (WGS) entry which is preliminary data.</text>
</comment>
<protein>
    <submittedName>
        <fullName evidence="2">Uncharacterized protein</fullName>
    </submittedName>
</protein>
<name>A0A9Q0HA93_9MAGN</name>
<evidence type="ECO:0000256" key="1">
    <source>
        <dbReference type="SAM" id="MobiDB-lite"/>
    </source>
</evidence>
<dbReference type="Proteomes" id="UP001141806">
    <property type="component" value="Unassembled WGS sequence"/>
</dbReference>
<keyword evidence="3" id="KW-1185">Reference proteome</keyword>
<dbReference type="AlphaFoldDB" id="A0A9Q0HA93"/>
<evidence type="ECO:0000313" key="2">
    <source>
        <dbReference type="EMBL" id="KAJ4962129.1"/>
    </source>
</evidence>
<proteinExistence type="predicted"/>
<dbReference type="EMBL" id="JAMYWD010000009">
    <property type="protein sequence ID" value="KAJ4962129.1"/>
    <property type="molecule type" value="Genomic_DNA"/>
</dbReference>
<reference evidence="2" key="1">
    <citation type="journal article" date="2023" name="Plant J.">
        <title>The genome of the king protea, Protea cynaroides.</title>
        <authorList>
            <person name="Chang J."/>
            <person name="Duong T.A."/>
            <person name="Schoeman C."/>
            <person name="Ma X."/>
            <person name="Roodt D."/>
            <person name="Barker N."/>
            <person name="Li Z."/>
            <person name="Van de Peer Y."/>
            <person name="Mizrachi E."/>
        </authorList>
    </citation>
    <scope>NUCLEOTIDE SEQUENCE</scope>
    <source>
        <tissue evidence="2">Young leaves</tissue>
    </source>
</reference>
<feature type="region of interest" description="Disordered" evidence="1">
    <location>
        <begin position="1"/>
        <end position="21"/>
    </location>
</feature>
<accession>A0A9Q0HA93</accession>
<sequence>MSHPVDDSLPSAIGRDDAPIGRGYGRGSSGLVLPMGDIEIRFGEVTKNHDSRLAMSMDSSEVMKAVAEALASFIPRIVSNTLKSSRYNMVLAHRSNPNFDARAQVPSGDHNGFSGGDREPKVVARVPIRITDESDLSRDHLCDALIGFQVLGAKVSGATVSGGVSGAEVSSAANSGDVVSGARVSGSRVSGARVSSGGFFRLGYRLCYDQVMVVNLI</sequence>
<gene>
    <name evidence="2" type="ORF">NE237_022039</name>
</gene>